<dbReference type="InterPro" id="IPR008278">
    <property type="entry name" value="4-PPantetheinyl_Trfase_dom"/>
</dbReference>
<reference evidence="3 4" key="1">
    <citation type="journal article" date="2014" name="Genome Announc.">
        <title>Draft Genome Sequence of Advenella kashmirensis Strain W13003, a Polycyclic Aromatic Hydrocarbon-Degrading Bacterium.</title>
        <authorList>
            <person name="Wang X."/>
            <person name="Jin D."/>
            <person name="Zhou L."/>
            <person name="Wu L."/>
            <person name="An W."/>
            <person name="Zhao L."/>
        </authorList>
    </citation>
    <scope>NUCLEOTIDE SEQUENCE [LARGE SCALE GENOMIC DNA]</scope>
    <source>
        <strain evidence="3 4">W13003</strain>
    </source>
</reference>
<gene>
    <name evidence="3" type="ORF">W822_06125</name>
</gene>
<protein>
    <submittedName>
        <fullName evidence="3">4'-phosphopantetheinyl transferase</fullName>
    </submittedName>
</protein>
<comment type="caution">
    <text evidence="3">The sequence shown here is derived from an EMBL/GenBank/DDBJ whole genome shotgun (WGS) entry which is preliminary data.</text>
</comment>
<dbReference type="GO" id="GO:0000287">
    <property type="term" value="F:magnesium ion binding"/>
    <property type="evidence" value="ECO:0007669"/>
    <property type="project" value="InterPro"/>
</dbReference>
<dbReference type="PATRIC" id="fig|1424334.3.peg.1223"/>
<evidence type="ECO:0000313" key="3">
    <source>
        <dbReference type="EMBL" id="ETF03575.1"/>
    </source>
</evidence>
<feature type="domain" description="4'-phosphopantetheinyl transferase" evidence="2">
    <location>
        <begin position="88"/>
        <end position="152"/>
    </location>
</feature>
<evidence type="ECO:0000256" key="1">
    <source>
        <dbReference type="ARBA" id="ARBA00022679"/>
    </source>
</evidence>
<organism evidence="3 4">
    <name type="scientific">Advenella kashmirensis W13003</name>
    <dbReference type="NCBI Taxonomy" id="1424334"/>
    <lineage>
        <taxon>Bacteria</taxon>
        <taxon>Pseudomonadati</taxon>
        <taxon>Pseudomonadota</taxon>
        <taxon>Betaproteobacteria</taxon>
        <taxon>Burkholderiales</taxon>
        <taxon>Alcaligenaceae</taxon>
    </lineage>
</organism>
<sequence>MPFFVSDSGSPAPMQLWFAGPALQAEYDPQALTAGDRARETARLAGRNAHEWRVSRALQRRLLIPYRSSNLSHSDGHALWAASSIHAQIGVDLERMKSVDELALAELVSDEQELALLRCLQGQCRTRLFYRLWTLKEALVKAAGGDFPADMFKVGIRRGSVCATVSAGIASRLAGLPDNMDQVLPGRQADRQNVTPMPVRGWQLVGLGNGPWCGLSAMIDDDWMMAVVWPGQGLAGKQGAAPLVGAAQHDSASAGIVARQAVPGHTRPLTLAQAVCFYPESPVTL</sequence>
<evidence type="ECO:0000313" key="4">
    <source>
        <dbReference type="Proteomes" id="UP000018733"/>
    </source>
</evidence>
<dbReference type="eggNOG" id="COG2091">
    <property type="taxonomic scope" value="Bacteria"/>
</dbReference>
<keyword evidence="4" id="KW-1185">Reference proteome</keyword>
<dbReference type="Gene3D" id="3.90.470.20">
    <property type="entry name" value="4'-phosphopantetheinyl transferase domain"/>
    <property type="match status" value="1"/>
</dbReference>
<keyword evidence="1 3" id="KW-0808">Transferase</keyword>
<dbReference type="GO" id="GO:0008897">
    <property type="term" value="F:holo-[acyl-carrier-protein] synthase activity"/>
    <property type="evidence" value="ECO:0007669"/>
    <property type="project" value="InterPro"/>
</dbReference>
<dbReference type="AlphaFoldDB" id="V8QWA4"/>
<evidence type="ECO:0000259" key="2">
    <source>
        <dbReference type="Pfam" id="PF01648"/>
    </source>
</evidence>
<dbReference type="EMBL" id="AYXT01000008">
    <property type="protein sequence ID" value="ETF03575.1"/>
    <property type="molecule type" value="Genomic_DNA"/>
</dbReference>
<dbReference type="Proteomes" id="UP000018733">
    <property type="component" value="Unassembled WGS sequence"/>
</dbReference>
<dbReference type="InterPro" id="IPR037143">
    <property type="entry name" value="4-PPantetheinyl_Trfase_dom_sf"/>
</dbReference>
<name>V8QWA4_9BURK</name>
<accession>V8QWA4</accession>
<proteinExistence type="predicted"/>
<dbReference type="SUPFAM" id="SSF56214">
    <property type="entry name" value="4'-phosphopantetheinyl transferase"/>
    <property type="match status" value="1"/>
</dbReference>
<dbReference type="Pfam" id="PF01648">
    <property type="entry name" value="ACPS"/>
    <property type="match status" value="1"/>
</dbReference>
<dbReference type="STRING" id="1424334.W822_06125"/>
<dbReference type="OrthoDB" id="9808281at2"/>
<dbReference type="HOGENOM" id="CLU_975328_0_0_4"/>